<comment type="caution">
    <text evidence="1">The sequence shown here is derived from an EMBL/GenBank/DDBJ whole genome shotgun (WGS) entry which is preliminary data.</text>
</comment>
<proteinExistence type="predicted"/>
<dbReference type="Proteomes" id="UP001169027">
    <property type="component" value="Unassembled WGS sequence"/>
</dbReference>
<organism evidence="1 2">
    <name type="scientific">Variovorax ginsengisoli</name>
    <dbReference type="NCBI Taxonomy" id="363844"/>
    <lineage>
        <taxon>Bacteria</taxon>
        <taxon>Pseudomonadati</taxon>
        <taxon>Pseudomonadota</taxon>
        <taxon>Betaproteobacteria</taxon>
        <taxon>Burkholderiales</taxon>
        <taxon>Comamonadaceae</taxon>
        <taxon>Variovorax</taxon>
    </lineage>
</organism>
<gene>
    <name evidence="1" type="ORF">Q2T77_04150</name>
</gene>
<evidence type="ECO:0000313" key="1">
    <source>
        <dbReference type="EMBL" id="MDO1531472.1"/>
    </source>
</evidence>
<dbReference type="EMBL" id="JAUKVY010000002">
    <property type="protein sequence ID" value="MDO1531472.1"/>
    <property type="molecule type" value="Genomic_DNA"/>
</dbReference>
<evidence type="ECO:0000313" key="2">
    <source>
        <dbReference type="Proteomes" id="UP001169027"/>
    </source>
</evidence>
<dbReference type="Pfam" id="PF11294">
    <property type="entry name" value="DUF3095"/>
    <property type="match status" value="1"/>
</dbReference>
<dbReference type="InterPro" id="IPR021445">
    <property type="entry name" value="DUF3095"/>
</dbReference>
<name>A0ABT8S0F1_9BURK</name>
<reference evidence="1" key="1">
    <citation type="submission" date="2023-06" db="EMBL/GenBank/DDBJ databases">
        <authorList>
            <person name="Jiang Y."/>
            <person name="Liu Q."/>
        </authorList>
    </citation>
    <scope>NUCLEOTIDE SEQUENCE</scope>
    <source>
        <strain evidence="1">CGMCC 1.12090</strain>
    </source>
</reference>
<sequence>MPPDAAEPSPPAAGFFAELPLLANERDTFEPDGWRPAPGDWALAVTDIVDSTGAIARGLHKTVNFVAAMGIAGLRNLCAPVRIPFLFGGDGAVVLVPPACIERARIELARARGQAARDFGLTLRAGLVPVDTLRRFDCDVLVGRFEPTPGNSFGVFLGGGVGVLEAAVRGHGNSELGRLAAIPESLDDGEPVNLEGLSCRWDTLHSTRGTMLTMIVRGRAGLREVYADILQLAGPDDQARPVSLNTLRARWPPKGFMLEARARRRKGSLLAWTARVLAETLLARIVLARGKPIGGFDPERYRREIVTNTDFCRHDETLCFVIDCPVTAVEPIMKYMAEKALSDGIRYGIHLSDTALMTCLVTSPADSLHVHFVDGGGGGYTSASRSLKGVQP</sequence>
<keyword evidence="2" id="KW-1185">Reference proteome</keyword>
<protein>
    <submittedName>
        <fullName evidence="1">DUF3095 family protein</fullName>
    </submittedName>
</protein>
<dbReference type="RefSeq" id="WP_301804290.1">
    <property type="nucleotide sequence ID" value="NZ_JAUJZH010000002.1"/>
</dbReference>
<accession>A0ABT8S0F1</accession>